<dbReference type="Proteomes" id="UP000319557">
    <property type="component" value="Chromosome"/>
</dbReference>
<keyword evidence="2" id="KW-0812">Transmembrane</keyword>
<dbReference type="Pfam" id="PF10670">
    <property type="entry name" value="DUF4198"/>
    <property type="match status" value="1"/>
</dbReference>
<dbReference type="OrthoDB" id="273334at2"/>
<proteinExistence type="predicted"/>
<keyword evidence="1" id="KW-0732">Signal</keyword>
<protein>
    <submittedName>
        <fullName evidence="2">Nickel uptake substrate-specific transmembrane region</fullName>
    </submittedName>
</protein>
<dbReference type="InterPro" id="IPR019613">
    <property type="entry name" value="DUF4198"/>
</dbReference>
<feature type="chain" id="PRO_5022139436" evidence="1">
    <location>
        <begin position="23"/>
        <end position="268"/>
    </location>
</feature>
<keyword evidence="3" id="KW-1185">Reference proteome</keyword>
<name>A0A517LXU6_9BACT</name>
<accession>A0A517LXU6</accession>
<dbReference type="RefSeq" id="WP_145343799.1">
    <property type="nucleotide sequence ID" value="NZ_CP036261.1"/>
</dbReference>
<organism evidence="2 3">
    <name type="scientific">Rosistilla ulvae</name>
    <dbReference type="NCBI Taxonomy" id="1930277"/>
    <lineage>
        <taxon>Bacteria</taxon>
        <taxon>Pseudomonadati</taxon>
        <taxon>Planctomycetota</taxon>
        <taxon>Planctomycetia</taxon>
        <taxon>Pirellulales</taxon>
        <taxon>Pirellulaceae</taxon>
        <taxon>Rosistilla</taxon>
    </lineage>
</organism>
<feature type="signal peptide" evidence="1">
    <location>
        <begin position="1"/>
        <end position="22"/>
    </location>
</feature>
<dbReference type="KEGG" id="ruv:EC9_16150"/>
<dbReference type="EMBL" id="CP036261">
    <property type="protein sequence ID" value="QDS87437.1"/>
    <property type="molecule type" value="Genomic_DNA"/>
</dbReference>
<evidence type="ECO:0000313" key="2">
    <source>
        <dbReference type="EMBL" id="QDS87437.1"/>
    </source>
</evidence>
<gene>
    <name evidence="2" type="ORF">EC9_16150</name>
</gene>
<dbReference type="AlphaFoldDB" id="A0A517LXU6"/>
<sequence length="268" mass="29442" precursor="true">MNRKLTCVLTSLLALAQLTASAHDIWTQTNIPVVAPGEIVHVDLCLGNHGNHHRDFKLAGLVSLDWVTAEHQSPDGTRVDLRDKMTSTAMAEKEGYWTQPLPVEAPGVHCVAVQLDRVMQHGKSVRGVRTAKSYFLASHSIDDAKIVGHDHKKPLGMPFEVVLQTCPFTETAVGQPLTVQVLHQGKPKKDVVVSFIPQGAELQGEFDPDFQFRTDSGGLATFVPKAGNRYLIVAHHTADDEKSDEYEFTSYAATVTLHVPVRRPLATQ</sequence>
<evidence type="ECO:0000256" key="1">
    <source>
        <dbReference type="SAM" id="SignalP"/>
    </source>
</evidence>
<evidence type="ECO:0000313" key="3">
    <source>
        <dbReference type="Proteomes" id="UP000319557"/>
    </source>
</evidence>
<keyword evidence="2" id="KW-0472">Membrane</keyword>
<reference evidence="2 3" key="1">
    <citation type="submission" date="2019-02" db="EMBL/GenBank/DDBJ databases">
        <title>Deep-cultivation of Planctomycetes and their phenomic and genomic characterization uncovers novel biology.</title>
        <authorList>
            <person name="Wiegand S."/>
            <person name="Jogler M."/>
            <person name="Boedeker C."/>
            <person name="Pinto D."/>
            <person name="Vollmers J."/>
            <person name="Rivas-Marin E."/>
            <person name="Kohn T."/>
            <person name="Peeters S.H."/>
            <person name="Heuer A."/>
            <person name="Rast P."/>
            <person name="Oberbeckmann S."/>
            <person name="Bunk B."/>
            <person name="Jeske O."/>
            <person name="Meyerdierks A."/>
            <person name="Storesund J.E."/>
            <person name="Kallscheuer N."/>
            <person name="Luecker S."/>
            <person name="Lage O.M."/>
            <person name="Pohl T."/>
            <person name="Merkel B.J."/>
            <person name="Hornburger P."/>
            <person name="Mueller R.-W."/>
            <person name="Bruemmer F."/>
            <person name="Labrenz M."/>
            <person name="Spormann A.M."/>
            <person name="Op den Camp H."/>
            <person name="Overmann J."/>
            <person name="Amann R."/>
            <person name="Jetten M.S.M."/>
            <person name="Mascher T."/>
            <person name="Medema M.H."/>
            <person name="Devos D.P."/>
            <person name="Kaster A.-K."/>
            <person name="Ovreas L."/>
            <person name="Rohde M."/>
            <person name="Galperin M.Y."/>
            <person name="Jogler C."/>
        </authorList>
    </citation>
    <scope>NUCLEOTIDE SEQUENCE [LARGE SCALE GENOMIC DNA]</scope>
    <source>
        <strain evidence="2 3">EC9</strain>
    </source>
</reference>